<feature type="transmembrane region" description="Helical" evidence="1">
    <location>
        <begin position="15"/>
        <end position="34"/>
    </location>
</feature>
<keyword evidence="1" id="KW-0812">Transmembrane</keyword>
<dbReference type="InterPro" id="IPR014729">
    <property type="entry name" value="Rossmann-like_a/b/a_fold"/>
</dbReference>
<dbReference type="PANTHER" id="PTHR30336:SF20">
    <property type="entry name" value="DUF218 DOMAIN-CONTAINING PROTEIN"/>
    <property type="match status" value="1"/>
</dbReference>
<dbReference type="Gene3D" id="3.40.50.620">
    <property type="entry name" value="HUPs"/>
    <property type="match status" value="1"/>
</dbReference>
<dbReference type="EMBL" id="JBHUJB010000035">
    <property type="protein sequence ID" value="MFD2158999.1"/>
    <property type="molecule type" value="Genomic_DNA"/>
</dbReference>
<dbReference type="Proteomes" id="UP001597389">
    <property type="component" value="Unassembled WGS sequence"/>
</dbReference>
<protein>
    <submittedName>
        <fullName evidence="3">YdcF family protein</fullName>
    </submittedName>
</protein>
<comment type="caution">
    <text evidence="3">The sequence shown here is derived from an EMBL/GenBank/DDBJ whole genome shotgun (WGS) entry which is preliminary data.</text>
</comment>
<proteinExistence type="predicted"/>
<keyword evidence="1" id="KW-1133">Transmembrane helix</keyword>
<evidence type="ECO:0000313" key="4">
    <source>
        <dbReference type="Proteomes" id="UP001597389"/>
    </source>
</evidence>
<sequence>MSKKLSFKKRWGRRLKWLSLAVVLAFGYVIWQLWDINRVGFSDDGGEADCAIVLGAAAYHKKPSPVFQARIDHAIKLYKDGRVSKVLLTGGFGENAQFAESEVALEYCKKMGVPERDLLIEKQSQTTEQNIIEAQQVMQQEELDSALIVSDPWHLKRALAMTRKHDLEASGSATRTSMYRSEKSKWGFLMRELYYLHIWRLAGE</sequence>
<name>A0ABW4ZAV5_9BACT</name>
<evidence type="ECO:0000259" key="2">
    <source>
        <dbReference type="Pfam" id="PF02698"/>
    </source>
</evidence>
<evidence type="ECO:0000256" key="1">
    <source>
        <dbReference type="SAM" id="Phobius"/>
    </source>
</evidence>
<dbReference type="InterPro" id="IPR003848">
    <property type="entry name" value="DUF218"/>
</dbReference>
<dbReference type="CDD" id="cd06259">
    <property type="entry name" value="YdcF-like"/>
    <property type="match status" value="1"/>
</dbReference>
<organism evidence="3 4">
    <name type="scientific">Rubritalea tangerina</name>
    <dbReference type="NCBI Taxonomy" id="430798"/>
    <lineage>
        <taxon>Bacteria</taxon>
        <taxon>Pseudomonadati</taxon>
        <taxon>Verrucomicrobiota</taxon>
        <taxon>Verrucomicrobiia</taxon>
        <taxon>Verrucomicrobiales</taxon>
        <taxon>Rubritaleaceae</taxon>
        <taxon>Rubritalea</taxon>
    </lineage>
</organism>
<dbReference type="RefSeq" id="WP_377087335.1">
    <property type="nucleotide sequence ID" value="NZ_JBHSJL010000014.1"/>
</dbReference>
<gene>
    <name evidence="3" type="ORF">ACFSW8_08825</name>
</gene>
<dbReference type="Pfam" id="PF02698">
    <property type="entry name" value="DUF218"/>
    <property type="match status" value="1"/>
</dbReference>
<keyword evidence="1" id="KW-0472">Membrane</keyword>
<feature type="domain" description="DUF218" evidence="2">
    <location>
        <begin position="49"/>
        <end position="174"/>
    </location>
</feature>
<dbReference type="PANTHER" id="PTHR30336">
    <property type="entry name" value="INNER MEMBRANE PROTEIN, PROBABLE PERMEASE"/>
    <property type="match status" value="1"/>
</dbReference>
<reference evidence="4" key="1">
    <citation type="journal article" date="2019" name="Int. J. Syst. Evol. Microbiol.">
        <title>The Global Catalogue of Microorganisms (GCM) 10K type strain sequencing project: providing services to taxonomists for standard genome sequencing and annotation.</title>
        <authorList>
            <consortium name="The Broad Institute Genomics Platform"/>
            <consortium name="The Broad Institute Genome Sequencing Center for Infectious Disease"/>
            <person name="Wu L."/>
            <person name="Ma J."/>
        </authorList>
    </citation>
    <scope>NUCLEOTIDE SEQUENCE [LARGE SCALE GENOMIC DNA]</scope>
    <source>
        <strain evidence="4">CCUG 57942</strain>
    </source>
</reference>
<evidence type="ECO:0000313" key="3">
    <source>
        <dbReference type="EMBL" id="MFD2158999.1"/>
    </source>
</evidence>
<accession>A0ABW4ZAV5</accession>
<dbReference type="InterPro" id="IPR051599">
    <property type="entry name" value="Cell_Envelope_Assoc"/>
</dbReference>
<keyword evidence="4" id="KW-1185">Reference proteome</keyword>